<sequence>MFKEIYNYEYINPIVYDDTLLKKEISHPNK</sequence>
<proteinExistence type="predicted"/>
<dbReference type="EMBL" id="BART01002546">
    <property type="protein sequence ID" value="GAG63747.1"/>
    <property type="molecule type" value="Genomic_DNA"/>
</dbReference>
<organism evidence="1">
    <name type="scientific">marine sediment metagenome</name>
    <dbReference type="NCBI Taxonomy" id="412755"/>
    <lineage>
        <taxon>unclassified sequences</taxon>
        <taxon>metagenomes</taxon>
        <taxon>ecological metagenomes</taxon>
    </lineage>
</organism>
<accession>X1A0S6</accession>
<evidence type="ECO:0000313" key="1">
    <source>
        <dbReference type="EMBL" id="GAG63747.1"/>
    </source>
</evidence>
<protein>
    <submittedName>
        <fullName evidence="1">Uncharacterized protein</fullName>
    </submittedName>
</protein>
<feature type="non-terminal residue" evidence="1">
    <location>
        <position position="30"/>
    </location>
</feature>
<name>X1A0S6_9ZZZZ</name>
<dbReference type="AlphaFoldDB" id="X1A0S6"/>
<reference evidence="1" key="1">
    <citation type="journal article" date="2014" name="Front. Microbiol.">
        <title>High frequency of phylogenetically diverse reductive dehalogenase-homologous genes in deep subseafloor sedimentary metagenomes.</title>
        <authorList>
            <person name="Kawai M."/>
            <person name="Futagami T."/>
            <person name="Toyoda A."/>
            <person name="Takaki Y."/>
            <person name="Nishi S."/>
            <person name="Hori S."/>
            <person name="Arai W."/>
            <person name="Tsubouchi T."/>
            <person name="Morono Y."/>
            <person name="Uchiyama I."/>
            <person name="Ito T."/>
            <person name="Fujiyama A."/>
            <person name="Inagaki F."/>
            <person name="Takami H."/>
        </authorList>
    </citation>
    <scope>NUCLEOTIDE SEQUENCE</scope>
    <source>
        <strain evidence="1">Expedition CK06-06</strain>
    </source>
</reference>
<gene>
    <name evidence="1" type="ORF">S01H4_07688</name>
</gene>
<comment type="caution">
    <text evidence="1">The sequence shown here is derived from an EMBL/GenBank/DDBJ whole genome shotgun (WGS) entry which is preliminary data.</text>
</comment>